<evidence type="ECO:0000256" key="1">
    <source>
        <dbReference type="SAM" id="Phobius"/>
    </source>
</evidence>
<accession>A0A6G6J8W7</accession>
<dbReference type="Proteomes" id="UP000501063">
    <property type="component" value="Plasmid pPniHBP1_1"/>
</dbReference>
<proteinExistence type="predicted"/>
<gene>
    <name evidence="2" type="ORF">G5B91_33730</name>
</gene>
<geneLocation type="plasmid" evidence="3">
    <name>ppnihbp1_1</name>
</geneLocation>
<dbReference type="SUPFAM" id="SSF54523">
    <property type="entry name" value="Pili subunits"/>
    <property type="match status" value="1"/>
</dbReference>
<keyword evidence="1" id="KW-0812">Transmembrane</keyword>
<dbReference type="InterPro" id="IPR012902">
    <property type="entry name" value="N_methyl_site"/>
</dbReference>
<reference evidence="2 3" key="1">
    <citation type="submission" date="2020-02" db="EMBL/GenBank/DDBJ databases">
        <title>Integrative conjugative elements (ICEs) and plasmids drive adaptation of Pseudomonas nitroreducens strain HBP1 to wastewater environment.</title>
        <authorList>
            <person name="Sentchilo V."/>
            <person name="Carraro N."/>
            <person name="Bertelli C."/>
            <person name="van der Meer J.R."/>
        </authorList>
    </citation>
    <scope>NUCLEOTIDE SEQUENCE [LARGE SCALE GENOMIC DNA]</scope>
    <source>
        <strain evidence="2 3">HBP1</strain>
        <plasmid evidence="3">ppnihbp1_1</plasmid>
    </source>
</reference>
<keyword evidence="2" id="KW-0614">Plasmid</keyword>
<dbReference type="EMBL" id="CP049142">
    <property type="protein sequence ID" value="QIE91647.1"/>
    <property type="molecule type" value="Genomic_DNA"/>
</dbReference>
<evidence type="ECO:0000313" key="3">
    <source>
        <dbReference type="Proteomes" id="UP000501063"/>
    </source>
</evidence>
<dbReference type="AlphaFoldDB" id="A0A6G6J8W7"/>
<dbReference type="InterPro" id="IPR045584">
    <property type="entry name" value="Pilin-like"/>
</dbReference>
<evidence type="ECO:0000313" key="2">
    <source>
        <dbReference type="EMBL" id="QIE91647.1"/>
    </source>
</evidence>
<feature type="transmembrane region" description="Helical" evidence="1">
    <location>
        <begin position="6"/>
        <end position="30"/>
    </location>
</feature>
<dbReference type="NCBIfam" id="TIGR02532">
    <property type="entry name" value="IV_pilin_GFxxxE"/>
    <property type="match status" value="1"/>
</dbReference>
<keyword evidence="1" id="KW-0472">Membrane</keyword>
<sequence>MGRTKGFTLIEIAVCIAIAAVLTAAVLPSLMQSYQHHKIFSSIEQAKNLVPICEIARTRATGTTIGANLQATHTYSALASWSKTSVLQGLLGNDYRIPAKNPLGSDILVKFDSERCYVGVDLPFKEDNYAGYLTEAAGSNTRIIITTKLAGKSTTAWVTYQKRVLQGETTR</sequence>
<dbReference type="KEGG" id="pnt:G5B91_33730"/>
<keyword evidence="1" id="KW-1133">Transmembrane helix</keyword>
<protein>
    <submittedName>
        <fullName evidence="2">Type II secretion system protein</fullName>
    </submittedName>
</protein>
<dbReference type="Pfam" id="PF07963">
    <property type="entry name" value="N_methyl"/>
    <property type="match status" value="1"/>
</dbReference>
<name>A0A6G6J8W7_PSENT</name>
<organism evidence="2 3">
    <name type="scientific">Pseudomonas nitroreducens</name>
    <dbReference type="NCBI Taxonomy" id="46680"/>
    <lineage>
        <taxon>Bacteria</taxon>
        <taxon>Pseudomonadati</taxon>
        <taxon>Pseudomonadota</taxon>
        <taxon>Gammaproteobacteria</taxon>
        <taxon>Pseudomonadales</taxon>
        <taxon>Pseudomonadaceae</taxon>
        <taxon>Pseudomonas</taxon>
    </lineage>
</organism>